<name>A0A1I7W872_HETBA</name>
<dbReference type="Proteomes" id="UP000095283">
    <property type="component" value="Unplaced"/>
</dbReference>
<organism evidence="1 2">
    <name type="scientific">Heterorhabditis bacteriophora</name>
    <name type="common">Entomopathogenic nematode worm</name>
    <dbReference type="NCBI Taxonomy" id="37862"/>
    <lineage>
        <taxon>Eukaryota</taxon>
        <taxon>Metazoa</taxon>
        <taxon>Ecdysozoa</taxon>
        <taxon>Nematoda</taxon>
        <taxon>Chromadorea</taxon>
        <taxon>Rhabditida</taxon>
        <taxon>Rhabditina</taxon>
        <taxon>Rhabditomorpha</taxon>
        <taxon>Strongyloidea</taxon>
        <taxon>Heterorhabditidae</taxon>
        <taxon>Heterorhabditis</taxon>
    </lineage>
</organism>
<reference evidence="2" key="1">
    <citation type="submission" date="2016-11" db="UniProtKB">
        <authorList>
            <consortium name="WormBaseParasite"/>
        </authorList>
    </citation>
    <scope>IDENTIFICATION</scope>
</reference>
<evidence type="ECO:0000313" key="2">
    <source>
        <dbReference type="WBParaSite" id="Hba_00846"/>
    </source>
</evidence>
<dbReference type="WBParaSite" id="Hba_00846">
    <property type="protein sequence ID" value="Hba_00846"/>
    <property type="gene ID" value="Hba_00846"/>
</dbReference>
<keyword evidence="1" id="KW-1185">Reference proteome</keyword>
<dbReference type="AlphaFoldDB" id="A0A1I7W872"/>
<accession>A0A1I7W872</accession>
<protein>
    <submittedName>
        <fullName evidence="2">Ovule protein</fullName>
    </submittedName>
</protein>
<sequence>MYIDCCCFFVLSFRNDEKKISSYTPSLKNWINLTTENRKKATKKLCYHFETHCILGGCRTFSLLFQNFNFISIICEIQFNHQNIFPLSMAFCHLSGNFRISSLTNDSALEAMELSIHFRTSLGKYSPRKNFLA</sequence>
<proteinExistence type="predicted"/>
<evidence type="ECO:0000313" key="1">
    <source>
        <dbReference type="Proteomes" id="UP000095283"/>
    </source>
</evidence>